<dbReference type="RefSeq" id="XP_009254231.1">
    <property type="nucleotide sequence ID" value="XM_009255956.1"/>
</dbReference>
<keyword evidence="2" id="KW-1185">Reference proteome</keyword>
<organism evidence="1 2">
    <name type="scientific">Fusarium pseudograminearum (strain CS3096)</name>
    <name type="common">Wheat and barley crown-rot fungus</name>
    <dbReference type="NCBI Taxonomy" id="1028729"/>
    <lineage>
        <taxon>Eukaryota</taxon>
        <taxon>Fungi</taxon>
        <taxon>Dikarya</taxon>
        <taxon>Ascomycota</taxon>
        <taxon>Pezizomycotina</taxon>
        <taxon>Sordariomycetes</taxon>
        <taxon>Hypocreomycetidae</taxon>
        <taxon>Hypocreales</taxon>
        <taxon>Nectriaceae</taxon>
        <taxon>Fusarium</taxon>
    </lineage>
</organism>
<dbReference type="KEGG" id="fpu:FPSE_02837"/>
<reference evidence="1 2" key="1">
    <citation type="journal article" date="2012" name="PLoS Pathog.">
        <title>Comparative pathogenomics reveals horizontally acquired novel virulence genes in fungi infecting cereal hosts.</title>
        <authorList>
            <person name="Gardiner D.M."/>
            <person name="McDonald M.C."/>
            <person name="Covarelli L."/>
            <person name="Solomon P.S."/>
            <person name="Rusu A.G."/>
            <person name="Marshall M."/>
            <person name="Kazan K."/>
            <person name="Chakraborty S."/>
            <person name="McDonald B.A."/>
            <person name="Manners J.M."/>
        </authorList>
    </citation>
    <scope>NUCLEOTIDE SEQUENCE [LARGE SCALE GENOMIC DNA]</scope>
    <source>
        <strain evidence="1 2">CS3096</strain>
    </source>
</reference>
<dbReference type="AlphaFoldDB" id="K3VP30"/>
<proteinExistence type="predicted"/>
<dbReference type="EMBL" id="AFNW01000064">
    <property type="protein sequence ID" value="EKJ76962.1"/>
    <property type="molecule type" value="Genomic_DNA"/>
</dbReference>
<dbReference type="Proteomes" id="UP000007978">
    <property type="component" value="Chromosome 3"/>
</dbReference>
<evidence type="ECO:0000313" key="1">
    <source>
        <dbReference type="EMBL" id="EKJ76962.1"/>
    </source>
</evidence>
<sequence length="302" mass="33231">MGHGSVSDIYSNIESSSYTPKGNQLQSSIYRDFSSVVVKYELPVSTGPLQPPMSSKTHRWRNYLHLRAWSEFLQFDINNAVQISLVANDGKLKSNTTATNTKEVYNFVKTLKNGDSDRVPLASFERGDSDTTKMELDVMDITGDAPTITQNEATISASPQSSKIVLVGDLRKTGKDQIVALFDSQDNLTISVNEYAANGITKTTQKRIPQTLSGFPLIHYQEIGMLQYMGQTSIGTGFGCEGDWGTGILTWGAEKNDFVDFEAFKPDPSGSVGKGTWGMSATDTERPLIKGWDVEARPDYKP</sequence>
<dbReference type="OrthoDB" id="4330301at2759"/>
<dbReference type="HOGENOM" id="CLU_921480_0_0_1"/>
<accession>K3VP30</accession>
<dbReference type="GeneID" id="20361456"/>
<gene>
    <name evidence="1" type="ORF">FPSE_02837</name>
</gene>
<comment type="caution">
    <text evidence="1">The sequence shown here is derived from an EMBL/GenBank/DDBJ whole genome shotgun (WGS) entry which is preliminary data.</text>
</comment>
<protein>
    <submittedName>
        <fullName evidence="1">Uncharacterized protein</fullName>
    </submittedName>
</protein>
<name>K3VP30_FUSPC</name>
<evidence type="ECO:0000313" key="2">
    <source>
        <dbReference type="Proteomes" id="UP000007978"/>
    </source>
</evidence>